<evidence type="ECO:0000313" key="11">
    <source>
        <dbReference type="Proteomes" id="UP000467840"/>
    </source>
</evidence>
<evidence type="ECO:0000256" key="2">
    <source>
        <dbReference type="ARBA" id="ARBA00022448"/>
    </source>
</evidence>
<keyword evidence="5" id="KW-0769">Symport</keyword>
<keyword evidence="11" id="KW-1185">Reference proteome</keyword>
<dbReference type="PANTHER" id="PTHR45826">
    <property type="entry name" value="POLYAMINE TRANSPORTER PUT1"/>
    <property type="match status" value="1"/>
</dbReference>
<keyword evidence="6 9" id="KW-1133">Transmembrane helix</keyword>
<dbReference type="Proteomes" id="UP000467840">
    <property type="component" value="Chromosome 3"/>
</dbReference>
<keyword evidence="2" id="KW-0813">Transport</keyword>
<evidence type="ECO:0000256" key="1">
    <source>
        <dbReference type="ARBA" id="ARBA00004651"/>
    </source>
</evidence>
<dbReference type="Pfam" id="PF13520">
    <property type="entry name" value="AA_permease_2"/>
    <property type="match status" value="1"/>
</dbReference>
<comment type="caution">
    <text evidence="10">The sequence shown here is derived from an EMBL/GenBank/DDBJ whole genome shotgun (WGS) entry which is preliminary data.</text>
</comment>
<feature type="transmembrane region" description="Helical" evidence="9">
    <location>
        <begin position="21"/>
        <end position="42"/>
    </location>
</feature>
<dbReference type="InterPro" id="IPR002293">
    <property type="entry name" value="AA/rel_permease1"/>
</dbReference>
<evidence type="ECO:0000256" key="5">
    <source>
        <dbReference type="ARBA" id="ARBA00022847"/>
    </source>
</evidence>
<evidence type="ECO:0000256" key="4">
    <source>
        <dbReference type="ARBA" id="ARBA00022692"/>
    </source>
</evidence>
<name>A0A6A6KBT1_HEVBR</name>
<dbReference type="GO" id="GO:0005886">
    <property type="term" value="C:plasma membrane"/>
    <property type="evidence" value="ECO:0007669"/>
    <property type="project" value="UniProtKB-SubCell"/>
</dbReference>
<gene>
    <name evidence="10" type="ORF">GH714_012536</name>
</gene>
<evidence type="ECO:0000256" key="8">
    <source>
        <dbReference type="ARBA" id="ARBA00024041"/>
    </source>
</evidence>
<keyword evidence="3" id="KW-1003">Cell membrane</keyword>
<reference evidence="10 11" key="1">
    <citation type="journal article" date="2020" name="Mol. Plant">
        <title>The Chromosome-Based Rubber Tree Genome Provides New Insights into Spurge Genome Evolution and Rubber Biosynthesis.</title>
        <authorList>
            <person name="Liu J."/>
            <person name="Shi C."/>
            <person name="Shi C.C."/>
            <person name="Li W."/>
            <person name="Zhang Q.J."/>
            <person name="Zhang Y."/>
            <person name="Li K."/>
            <person name="Lu H.F."/>
            <person name="Shi C."/>
            <person name="Zhu S.T."/>
            <person name="Xiao Z.Y."/>
            <person name="Nan H."/>
            <person name="Yue Y."/>
            <person name="Zhu X.G."/>
            <person name="Wu Y."/>
            <person name="Hong X.N."/>
            <person name="Fan G.Y."/>
            <person name="Tong Y."/>
            <person name="Zhang D."/>
            <person name="Mao C.L."/>
            <person name="Liu Y.L."/>
            <person name="Hao S.J."/>
            <person name="Liu W.Q."/>
            <person name="Lv M.Q."/>
            <person name="Zhang H.B."/>
            <person name="Liu Y."/>
            <person name="Hu-Tang G.R."/>
            <person name="Wang J.P."/>
            <person name="Wang J.H."/>
            <person name="Sun Y.H."/>
            <person name="Ni S.B."/>
            <person name="Chen W.B."/>
            <person name="Zhang X.C."/>
            <person name="Jiao Y.N."/>
            <person name="Eichler E.E."/>
            <person name="Li G.H."/>
            <person name="Liu X."/>
            <person name="Gao L.Z."/>
        </authorList>
    </citation>
    <scope>NUCLEOTIDE SEQUENCE [LARGE SCALE GENOMIC DNA]</scope>
    <source>
        <strain evidence="11">cv. GT1</strain>
        <tissue evidence="10">Leaf</tissue>
    </source>
</reference>
<dbReference type="AlphaFoldDB" id="A0A6A6KBT1"/>
<dbReference type="Gene3D" id="1.20.1740.10">
    <property type="entry name" value="Amino acid/polyamine transporter I"/>
    <property type="match status" value="1"/>
</dbReference>
<evidence type="ECO:0000256" key="3">
    <source>
        <dbReference type="ARBA" id="ARBA00022475"/>
    </source>
</evidence>
<evidence type="ECO:0000256" key="6">
    <source>
        <dbReference type="ARBA" id="ARBA00022989"/>
    </source>
</evidence>
<accession>A0A6A6KBT1</accession>
<dbReference type="PANTHER" id="PTHR45826:SF8">
    <property type="entry name" value="CATIONIC AMINO ACID TRANSPORTER"/>
    <property type="match status" value="1"/>
</dbReference>
<keyword evidence="7 9" id="KW-0472">Membrane</keyword>
<comment type="similarity">
    <text evidence="8">Belongs to the amino acid-polyamine-organocation (APC) superfamily. Polyamine:cation symporter (PHS) (TC 2.A.3.12) family.</text>
</comment>
<dbReference type="InterPro" id="IPR044566">
    <property type="entry name" value="RMV1-like"/>
</dbReference>
<organism evidence="10 11">
    <name type="scientific">Hevea brasiliensis</name>
    <name type="common">Para rubber tree</name>
    <name type="synonym">Siphonia brasiliensis</name>
    <dbReference type="NCBI Taxonomy" id="3981"/>
    <lineage>
        <taxon>Eukaryota</taxon>
        <taxon>Viridiplantae</taxon>
        <taxon>Streptophyta</taxon>
        <taxon>Embryophyta</taxon>
        <taxon>Tracheophyta</taxon>
        <taxon>Spermatophyta</taxon>
        <taxon>Magnoliopsida</taxon>
        <taxon>eudicotyledons</taxon>
        <taxon>Gunneridae</taxon>
        <taxon>Pentapetalae</taxon>
        <taxon>rosids</taxon>
        <taxon>fabids</taxon>
        <taxon>Malpighiales</taxon>
        <taxon>Euphorbiaceae</taxon>
        <taxon>Crotonoideae</taxon>
        <taxon>Micrandreae</taxon>
        <taxon>Hevea</taxon>
    </lineage>
</organism>
<evidence type="ECO:0000313" key="10">
    <source>
        <dbReference type="EMBL" id="KAF2286247.1"/>
    </source>
</evidence>
<dbReference type="GO" id="GO:0015293">
    <property type="term" value="F:symporter activity"/>
    <property type="evidence" value="ECO:0007669"/>
    <property type="project" value="UniProtKB-KW"/>
</dbReference>
<keyword evidence="4 9" id="KW-0812">Transmembrane</keyword>
<dbReference type="GO" id="GO:0015203">
    <property type="term" value="F:polyamine transmembrane transporter activity"/>
    <property type="evidence" value="ECO:0007669"/>
    <property type="project" value="UniProtKB-ARBA"/>
</dbReference>
<proteinExistence type="inferred from homology"/>
<evidence type="ECO:0000256" key="7">
    <source>
        <dbReference type="ARBA" id="ARBA00023136"/>
    </source>
</evidence>
<protein>
    <submittedName>
        <fullName evidence="10">Uncharacterized protein</fullName>
    </submittedName>
</protein>
<comment type="subcellular location">
    <subcellularLocation>
        <location evidence="1">Cell membrane</location>
        <topology evidence="1">Multi-pass membrane protein</topology>
    </subcellularLocation>
</comment>
<evidence type="ECO:0000256" key="9">
    <source>
        <dbReference type="SAM" id="Phobius"/>
    </source>
</evidence>
<sequence length="164" mass="18230">MAQFRPKSTLAGEVDKPQKTYPLALFVAVIFIFVSYLIPLFAVTGALSVNQSEWESGFHATAAEMIAGTWLKYWIEIGAVLSAIGMYEAQLSCYTYQLLGMADLGFVPTFFAKRYVIGICIFSLVEMEIARIEETVQDSIEAANIGANVFDTIWVFSPDDGYCY</sequence>
<dbReference type="EMBL" id="JAAGAX010000017">
    <property type="protein sequence ID" value="KAF2286247.1"/>
    <property type="molecule type" value="Genomic_DNA"/>
</dbReference>